<dbReference type="EMBL" id="JAGMUX010000025">
    <property type="protein sequence ID" value="KAH7227200.1"/>
    <property type="molecule type" value="Genomic_DNA"/>
</dbReference>
<comment type="subcellular location">
    <subcellularLocation>
        <location evidence="1">Endosome</location>
    </subcellularLocation>
</comment>
<dbReference type="OrthoDB" id="5592979at2759"/>
<keyword evidence="3" id="KW-0967">Endosome</keyword>
<dbReference type="Pfam" id="PF03357">
    <property type="entry name" value="Snf7"/>
    <property type="match status" value="1"/>
</dbReference>
<comment type="similarity">
    <text evidence="2">Belongs to the SNF7 family.</text>
</comment>
<dbReference type="PANTHER" id="PTHR22761">
    <property type="entry name" value="CHARGED MULTIVESICULAR BODY PROTEIN"/>
    <property type="match status" value="1"/>
</dbReference>
<comment type="caution">
    <text evidence="6">The sequence shown here is derived from an EMBL/GenBank/DDBJ whole genome shotgun (WGS) entry which is preliminary data.</text>
</comment>
<accession>A0A9P9JLR5</accession>
<evidence type="ECO:0000256" key="1">
    <source>
        <dbReference type="ARBA" id="ARBA00004177"/>
    </source>
</evidence>
<evidence type="ECO:0000256" key="5">
    <source>
        <dbReference type="ARBA" id="ARBA00042586"/>
    </source>
</evidence>
<evidence type="ECO:0000256" key="4">
    <source>
        <dbReference type="ARBA" id="ARBA00040017"/>
    </source>
</evidence>
<evidence type="ECO:0000256" key="3">
    <source>
        <dbReference type="ARBA" id="ARBA00022753"/>
    </source>
</evidence>
<reference evidence="6" key="1">
    <citation type="journal article" date="2021" name="Nat. Commun.">
        <title>Genetic determinants of endophytism in the Arabidopsis root mycobiome.</title>
        <authorList>
            <person name="Mesny F."/>
            <person name="Miyauchi S."/>
            <person name="Thiergart T."/>
            <person name="Pickel B."/>
            <person name="Atanasova L."/>
            <person name="Karlsson M."/>
            <person name="Huettel B."/>
            <person name="Barry K.W."/>
            <person name="Haridas S."/>
            <person name="Chen C."/>
            <person name="Bauer D."/>
            <person name="Andreopoulos W."/>
            <person name="Pangilinan J."/>
            <person name="LaButti K."/>
            <person name="Riley R."/>
            <person name="Lipzen A."/>
            <person name="Clum A."/>
            <person name="Drula E."/>
            <person name="Henrissat B."/>
            <person name="Kohler A."/>
            <person name="Grigoriev I.V."/>
            <person name="Martin F.M."/>
            <person name="Hacquard S."/>
        </authorList>
    </citation>
    <scope>NUCLEOTIDE SEQUENCE</scope>
    <source>
        <strain evidence="6">MPI-CAGE-AT-0023</strain>
    </source>
</reference>
<keyword evidence="7" id="KW-1185">Reference proteome</keyword>
<dbReference type="InterPro" id="IPR005024">
    <property type="entry name" value="Snf7_fam"/>
</dbReference>
<dbReference type="Proteomes" id="UP000720189">
    <property type="component" value="Unassembled WGS sequence"/>
</dbReference>
<evidence type="ECO:0000313" key="6">
    <source>
        <dbReference type="EMBL" id="KAH7227200.1"/>
    </source>
</evidence>
<dbReference type="GeneID" id="70224253"/>
<dbReference type="PANTHER" id="PTHR22761:SF10">
    <property type="entry name" value="GH13992P"/>
    <property type="match status" value="1"/>
</dbReference>
<dbReference type="GO" id="GO:0000815">
    <property type="term" value="C:ESCRT III complex"/>
    <property type="evidence" value="ECO:0007669"/>
    <property type="project" value="TreeGrafter"/>
</dbReference>
<protein>
    <recommendedName>
        <fullName evidence="4">Vacuolar-sorting protein SNF7</fullName>
    </recommendedName>
    <alternativeName>
        <fullName evidence="5">Vacuolar protein-sorting-associated protein 32</fullName>
    </alternativeName>
</protein>
<organism evidence="6 7">
    <name type="scientific">Fusarium redolens</name>
    <dbReference type="NCBI Taxonomy" id="48865"/>
    <lineage>
        <taxon>Eukaryota</taxon>
        <taxon>Fungi</taxon>
        <taxon>Dikarya</taxon>
        <taxon>Ascomycota</taxon>
        <taxon>Pezizomycotina</taxon>
        <taxon>Sordariomycetes</taxon>
        <taxon>Hypocreomycetidae</taxon>
        <taxon>Hypocreales</taxon>
        <taxon>Nectriaceae</taxon>
        <taxon>Fusarium</taxon>
        <taxon>Fusarium redolens species complex</taxon>
    </lineage>
</organism>
<dbReference type="GO" id="GO:0006900">
    <property type="term" value="P:vesicle budding from membrane"/>
    <property type="evidence" value="ECO:0007669"/>
    <property type="project" value="TreeGrafter"/>
</dbReference>
<name>A0A9P9JLR5_FUSRE</name>
<dbReference type="GO" id="GO:0032511">
    <property type="term" value="P:late endosome to vacuole transport via multivesicular body sorting pathway"/>
    <property type="evidence" value="ECO:0007669"/>
    <property type="project" value="TreeGrafter"/>
</dbReference>
<dbReference type="Gene3D" id="1.10.287.1060">
    <property type="entry name" value="ESAT-6-like"/>
    <property type="match status" value="1"/>
</dbReference>
<dbReference type="RefSeq" id="XP_046042631.1">
    <property type="nucleotide sequence ID" value="XM_046194299.1"/>
</dbReference>
<gene>
    <name evidence="6" type="ORF">BKA55DRAFT_584276</name>
</gene>
<evidence type="ECO:0000256" key="2">
    <source>
        <dbReference type="ARBA" id="ARBA00006190"/>
    </source>
</evidence>
<dbReference type="GO" id="GO:0009898">
    <property type="term" value="C:cytoplasmic side of plasma membrane"/>
    <property type="evidence" value="ECO:0007669"/>
    <property type="project" value="TreeGrafter"/>
</dbReference>
<sequence length="149" mass="17193">MRFLPLNLPQLMTAGMWCWFNDTVAEKRIGAVKNMILGIQSQRNVLKERERHLQKRIKEYNAVARKSICVNRNAAKATLQHKNTYEHLLNETIGQLGILEQRLIVLESANINKETLMAMEPASKAMKRIYGGLIIERDVPMCIIIFLPY</sequence>
<proteinExistence type="inferred from homology"/>
<evidence type="ECO:0000313" key="7">
    <source>
        <dbReference type="Proteomes" id="UP000720189"/>
    </source>
</evidence>
<dbReference type="AlphaFoldDB" id="A0A9P9JLR5"/>
<dbReference type="GO" id="GO:0005771">
    <property type="term" value="C:multivesicular body"/>
    <property type="evidence" value="ECO:0007669"/>
    <property type="project" value="TreeGrafter"/>
</dbReference>